<dbReference type="InterPro" id="IPR036582">
    <property type="entry name" value="Mao_N_sf"/>
</dbReference>
<dbReference type="Proteomes" id="UP000256329">
    <property type="component" value="Unassembled WGS sequence"/>
</dbReference>
<organism evidence="3 4">
    <name type="scientific">Ammonifex thiophilus</name>
    <dbReference type="NCBI Taxonomy" id="444093"/>
    <lineage>
        <taxon>Bacteria</taxon>
        <taxon>Bacillati</taxon>
        <taxon>Bacillota</taxon>
        <taxon>Clostridia</taxon>
        <taxon>Thermoanaerobacterales</taxon>
        <taxon>Thermoanaerobacteraceae</taxon>
        <taxon>Ammonifex</taxon>
    </lineage>
</organism>
<sequence length="790" mass="81823">MIKARKKWLSILLTVAMLAALLVPLATPAQAASSYSVSTVMSVSAGQTNTLPSTYLQISMDTTTALASKGSKVVFSLPSSPSGFALELDPTGIKVTGAFATGDVAIQKLDGSSYKSGAVRDFVVVLNGPTNTDTTATTSTISIPVTKLTVPGGVSGEIKLTASAPPGSVFSSGEVVIATAGSGQVTLAAESVESIGSAGGAIGVIDIKENMGRALKDSGSDAAVKLTLPPGFKWATVARDASGKIIGVSELTGTKALNTLDSRDYQVVWGDLNPANVTLEVTNNGRELDIHVPSNLASTQATFLKLQLGVVVDESVAKTGDIKVTVSGAATVSPSELVVAKYGEYGLTVKALTSPDLVAGKAAQKIGKFEIAENLKGSLIAGRTITLTLPDGVKWAATPKIDIEASNLAGVDQGSVEGWQAVGSDGRMIKCTVQFTEGATSTTDAAKLVFKDAKVTISPEFSGNLDVTIGGSQGLTGTITLGKVAAGVKVSVSSTPEVKIGLSDQVAGDVTIAETAAGIINSTVTYTKDNALGGGTVDKEDTSSQAQIVLELPSGVKFSSTPTVSVDGDLQIDTPKTQNDNKELVIPVKSTSTKPSTIKISNIKLTIDRTVPEGPVVLKVKGTAVNETLDKDGKDTYFPGATAVAKVAIAKCVTPAPTQTVGKAVFKINEAKYTIDGKEYTMDAAPYIDPATNRAMAPMRYIAYAAGVTPENILWNPETRTATFMKGDRVVQVTADSNILVVNGTQIAMDAKAVIKDGRFFLPVRWLSVALGCQVEWDAQNQQVIVLRTQ</sequence>
<dbReference type="InterPro" id="IPR012854">
    <property type="entry name" value="Cu_amine_oxidase-like_N"/>
</dbReference>
<dbReference type="OrthoDB" id="2023214at2"/>
<proteinExistence type="predicted"/>
<dbReference type="SUPFAM" id="SSF55383">
    <property type="entry name" value="Copper amine oxidase, domain N"/>
    <property type="match status" value="1"/>
</dbReference>
<evidence type="ECO:0000256" key="1">
    <source>
        <dbReference type="SAM" id="SignalP"/>
    </source>
</evidence>
<dbReference type="EMBL" id="QSLN01000001">
    <property type="protein sequence ID" value="RDV84543.1"/>
    <property type="molecule type" value="Genomic_DNA"/>
</dbReference>
<evidence type="ECO:0000313" key="4">
    <source>
        <dbReference type="Proteomes" id="UP000256329"/>
    </source>
</evidence>
<gene>
    <name evidence="3" type="ORF">DXX99_00350</name>
</gene>
<dbReference type="AlphaFoldDB" id="A0A3D8P5C2"/>
<comment type="caution">
    <text evidence="3">The sequence shown here is derived from an EMBL/GenBank/DDBJ whole genome shotgun (WGS) entry which is preliminary data.</text>
</comment>
<feature type="domain" description="Copper amine oxidase-like N-terminal" evidence="2">
    <location>
        <begin position="674"/>
        <end position="786"/>
    </location>
</feature>
<reference evidence="3 4" key="1">
    <citation type="submission" date="2018-08" db="EMBL/GenBank/DDBJ databases">
        <title>Form III RuBisCO-mediated autotrophy in Thermodesulfobium bacteria.</title>
        <authorList>
            <person name="Toshchakov S.V."/>
            <person name="Kublanov I.V."/>
            <person name="Frolov E."/>
            <person name="Bonch-Osmolovskaya E.A."/>
            <person name="Tourova T.P."/>
            <person name="Chernych N.A."/>
            <person name="Lebedinsky A.V."/>
        </authorList>
    </citation>
    <scope>NUCLEOTIDE SEQUENCE [LARGE SCALE GENOMIC DNA]</scope>
    <source>
        <strain evidence="3 4">SR</strain>
    </source>
</reference>
<keyword evidence="4" id="KW-1185">Reference proteome</keyword>
<feature type="signal peptide" evidence="1">
    <location>
        <begin position="1"/>
        <end position="31"/>
    </location>
</feature>
<keyword evidence="1" id="KW-0732">Signal</keyword>
<accession>A0A3D8P5C2</accession>
<evidence type="ECO:0000259" key="2">
    <source>
        <dbReference type="Pfam" id="PF07833"/>
    </source>
</evidence>
<dbReference type="Pfam" id="PF07833">
    <property type="entry name" value="Cu_amine_oxidN1"/>
    <property type="match status" value="1"/>
</dbReference>
<dbReference type="RefSeq" id="WP_115791540.1">
    <property type="nucleotide sequence ID" value="NZ_QSLN01000001.1"/>
</dbReference>
<name>A0A3D8P5C2_9THEO</name>
<dbReference type="Gene3D" id="3.30.457.10">
    <property type="entry name" value="Copper amine oxidase-like, N-terminal domain"/>
    <property type="match status" value="1"/>
</dbReference>
<feature type="chain" id="PRO_5017707735" description="Copper amine oxidase-like N-terminal domain-containing protein" evidence="1">
    <location>
        <begin position="32"/>
        <end position="790"/>
    </location>
</feature>
<protein>
    <recommendedName>
        <fullName evidence="2">Copper amine oxidase-like N-terminal domain-containing protein</fullName>
    </recommendedName>
</protein>
<evidence type="ECO:0000313" key="3">
    <source>
        <dbReference type="EMBL" id="RDV84543.1"/>
    </source>
</evidence>